<evidence type="ECO:0000259" key="7">
    <source>
        <dbReference type="Pfam" id="PF00487"/>
    </source>
</evidence>
<dbReference type="Proteomes" id="UP000515152">
    <property type="component" value="Chromosome 23"/>
</dbReference>
<feature type="transmembrane region" description="Helical" evidence="6">
    <location>
        <begin position="198"/>
        <end position="221"/>
    </location>
</feature>
<dbReference type="GO" id="GO:0016717">
    <property type="term" value="F:oxidoreductase activity, acting on paired donors, with oxidation of a pair of donors resulting in the reduction of molecular oxygen to two molecules of water"/>
    <property type="evidence" value="ECO:0007669"/>
    <property type="project" value="TreeGrafter"/>
</dbReference>
<dbReference type="CTD" id="283985"/>
<evidence type="ECO:0000256" key="5">
    <source>
        <dbReference type="SAM" id="MobiDB-lite"/>
    </source>
</evidence>
<keyword evidence="6" id="KW-1133">Transmembrane helix</keyword>
<evidence type="ECO:0000256" key="2">
    <source>
        <dbReference type="ARBA" id="ARBA00022832"/>
    </source>
</evidence>
<dbReference type="GO" id="GO:0006633">
    <property type="term" value="P:fatty acid biosynthetic process"/>
    <property type="evidence" value="ECO:0007669"/>
    <property type="project" value="UniProtKB-KW"/>
</dbReference>
<keyword evidence="8" id="KW-1185">Reference proteome</keyword>
<keyword evidence="6" id="KW-0472">Membrane</keyword>
<dbReference type="InterPro" id="IPR012171">
    <property type="entry name" value="Fatty_acid_desaturase"/>
</dbReference>
<evidence type="ECO:0000313" key="8">
    <source>
        <dbReference type="Proteomes" id="UP000515152"/>
    </source>
</evidence>
<name>A0A6P3VMB0_CLUHA</name>
<feature type="domain" description="Fatty acid desaturase" evidence="7">
    <location>
        <begin position="111"/>
        <end position="357"/>
    </location>
</feature>
<gene>
    <name evidence="9" type="primary">fads6</name>
</gene>
<evidence type="ECO:0000313" key="9">
    <source>
        <dbReference type="RefSeq" id="XP_012675484.1"/>
    </source>
</evidence>
<proteinExistence type="predicted"/>
<protein>
    <submittedName>
        <fullName evidence="9">Fatty acid desaturase 6</fullName>
    </submittedName>
</protein>
<dbReference type="OrthoDB" id="8734935at2759"/>
<feature type="transmembrane region" description="Helical" evidence="6">
    <location>
        <begin position="111"/>
        <end position="129"/>
    </location>
</feature>
<dbReference type="AlphaFoldDB" id="A0A6P3VMB0"/>
<keyword evidence="2" id="KW-0276">Fatty acid metabolism</keyword>
<dbReference type="RefSeq" id="XP_012675484.1">
    <property type="nucleotide sequence ID" value="XM_012820030.3"/>
</dbReference>
<evidence type="ECO:0000256" key="3">
    <source>
        <dbReference type="ARBA" id="ARBA00023098"/>
    </source>
</evidence>
<dbReference type="Pfam" id="PF00487">
    <property type="entry name" value="FA_desaturase"/>
    <property type="match status" value="1"/>
</dbReference>
<dbReference type="PANTHER" id="PTHR19353:SF13">
    <property type="entry name" value="FATTY ACID DESATURASE 6"/>
    <property type="match status" value="1"/>
</dbReference>
<evidence type="ECO:0000256" key="4">
    <source>
        <dbReference type="ARBA" id="ARBA00023160"/>
    </source>
</evidence>
<keyword evidence="4" id="KW-0275">Fatty acid biosynthesis</keyword>
<dbReference type="GO" id="GO:0016020">
    <property type="term" value="C:membrane"/>
    <property type="evidence" value="ECO:0007669"/>
    <property type="project" value="TreeGrafter"/>
</dbReference>
<keyword evidence="3" id="KW-0443">Lipid metabolism</keyword>
<feature type="region of interest" description="Disordered" evidence="5">
    <location>
        <begin position="1"/>
        <end position="56"/>
    </location>
</feature>
<feature type="transmembrane region" description="Helical" evidence="6">
    <location>
        <begin position="86"/>
        <end position="105"/>
    </location>
</feature>
<sequence length="388" mass="43499">MQTVPDEWRDTPSERSDDKGALPWEGQTLFQRNGTGPPQGVSEDKAHPGKGHGKGVEAERESLMMELTRLVQKTVKESSWWERRGIDCAILAAAFLSLPVAFFLLSSSQVVPFALGMLVMGIAHGVITIKGTHLASHGSLSESQAWGEFWAVFFIEVCGSFTARSGVQAHIKMHHAHTNIIGLGDSSIWKVPSLPRSIYLFIAPLAVPIITPLAALGQLRAHPLSQAVRTVLMVSLGVYSQYWLLVHLSGFQSPAITLLCMLVCRAMFSLPYIHVNIFQHIGLPMFSSTTRPKRIYQMTHGVLNLPRNPLLDWTFGHSLINCHVEHHLFPFLSDNMCLKVKPIVSKYLKDKELPYQEDSYLSRLRLFFHRYQEFMVYAPSITELVGVQ</sequence>
<evidence type="ECO:0000256" key="1">
    <source>
        <dbReference type="ARBA" id="ARBA00022516"/>
    </source>
</evidence>
<dbReference type="PANTHER" id="PTHR19353">
    <property type="entry name" value="FATTY ACID DESATURASE 2"/>
    <property type="match status" value="1"/>
</dbReference>
<dbReference type="GeneID" id="105893602"/>
<reference evidence="9" key="1">
    <citation type="submission" date="2025-08" db="UniProtKB">
        <authorList>
            <consortium name="RefSeq"/>
        </authorList>
    </citation>
    <scope>IDENTIFICATION</scope>
</reference>
<accession>A0A6P3VMB0</accession>
<feature type="compositionally biased region" description="Basic and acidic residues" evidence="5">
    <location>
        <begin position="1"/>
        <end position="20"/>
    </location>
</feature>
<dbReference type="KEGG" id="char:105893602"/>
<keyword evidence="1" id="KW-0444">Lipid biosynthesis</keyword>
<evidence type="ECO:0000256" key="6">
    <source>
        <dbReference type="SAM" id="Phobius"/>
    </source>
</evidence>
<dbReference type="InterPro" id="IPR005804">
    <property type="entry name" value="FA_desaturase_dom"/>
</dbReference>
<keyword evidence="6" id="KW-0812">Transmembrane</keyword>
<organism evidence="8 9">
    <name type="scientific">Clupea harengus</name>
    <name type="common">Atlantic herring</name>
    <dbReference type="NCBI Taxonomy" id="7950"/>
    <lineage>
        <taxon>Eukaryota</taxon>
        <taxon>Metazoa</taxon>
        <taxon>Chordata</taxon>
        <taxon>Craniata</taxon>
        <taxon>Vertebrata</taxon>
        <taxon>Euteleostomi</taxon>
        <taxon>Actinopterygii</taxon>
        <taxon>Neopterygii</taxon>
        <taxon>Teleostei</taxon>
        <taxon>Clupei</taxon>
        <taxon>Clupeiformes</taxon>
        <taxon>Clupeoidei</taxon>
        <taxon>Clupeidae</taxon>
        <taxon>Clupea</taxon>
    </lineage>
</organism>